<evidence type="ECO:0000256" key="4">
    <source>
        <dbReference type="ARBA" id="ARBA00022540"/>
    </source>
</evidence>
<dbReference type="GO" id="GO:0005851">
    <property type="term" value="C:eukaryotic translation initiation factor 2B complex"/>
    <property type="evidence" value="ECO:0007669"/>
    <property type="project" value="TreeGrafter"/>
</dbReference>
<dbReference type="HOGENOM" id="CLU_016218_4_3_1"/>
<dbReference type="FunCoup" id="K1WU70">
    <property type="interactions" value="1038"/>
</dbReference>
<keyword evidence="5" id="KW-0648">Protein biosynthesis</keyword>
<comment type="similarity">
    <text evidence="2 9">Belongs to the eIF-2B alpha/beta/delta subunits family.</text>
</comment>
<evidence type="ECO:0000313" key="13">
    <source>
        <dbReference type="Proteomes" id="UP000006753"/>
    </source>
</evidence>
<feature type="transmembrane region" description="Helical" evidence="11">
    <location>
        <begin position="403"/>
        <end position="426"/>
    </location>
</feature>
<dbReference type="STRING" id="1072389.K1WU70"/>
<dbReference type="Pfam" id="PF01008">
    <property type="entry name" value="IF-2B"/>
    <property type="match status" value="2"/>
</dbReference>
<feature type="transmembrane region" description="Helical" evidence="11">
    <location>
        <begin position="378"/>
        <end position="397"/>
    </location>
</feature>
<comment type="subcellular location">
    <subcellularLocation>
        <location evidence="1">Cytoplasm</location>
        <location evidence="1">Cytosol</location>
    </subcellularLocation>
</comment>
<evidence type="ECO:0000256" key="10">
    <source>
        <dbReference type="SAM" id="MobiDB-lite"/>
    </source>
</evidence>
<accession>K1WU70</accession>
<sequence length="529" mass="58104">MSKKIPASEAGALLVQYTLTYSGKIFYANSQNPRHSNSRLRKPANTHAVNTDWLRAKPGHISEVAQGVVAGVLHRELDFVRPPTPPTWTRFAANIRRLLKRRQIKNSRPCAIATAHLLLRVVAKHKWVDIGKLLVRIQEVGQRLIEAQPREMVVGNIVQRVLGMIRDEAKEDRTEDGSDSASNLGSPREEKSSLSELADSNRDDLFGSRSVAAPRPPLTTSHQSYAVLNGIQVAQSMFNLLSATASPTSTPTGLCSPNGKTSFNASSLSQRITTTTKDLKAEVVSGIEEIIDELDQVDDQIAAYAQEHIHSNEVILTHSSSLSVQKFLLKAAEKRKFTVIIAESYPNDHEGTHSAVIGKLRQDEDGDEMRPDTFLKPLSAAGITVILITDASIFAIMSRVNKVILATHAVIANGGLIAAAGARIIAKAARVHRTPVIVVSGVYKLSPEYPFEFESLIEYGNPGSIVGYDNGTLVENLEVDNPVYDYVPPDLVDLYITNLGAHAPSYLYRIVADHYKTEDINFHKPELQF</sequence>
<keyword evidence="4" id="KW-0396">Initiation factor</keyword>
<protein>
    <recommendedName>
        <fullName evidence="6">Translation initiation factor eIF2B subunit beta</fullName>
    </recommendedName>
    <alternativeName>
        <fullName evidence="7">eIF2B GDP-GTP exchange factor subunit beta</fullName>
    </alternativeName>
</protein>
<dbReference type="PANTHER" id="PTHR45859:SF1">
    <property type="entry name" value="TRANSLATION INITIATION FACTOR EIF-2B SUBUNIT BETA"/>
    <property type="match status" value="1"/>
</dbReference>
<feature type="region of interest" description="Disordered" evidence="10">
    <location>
        <begin position="168"/>
        <end position="199"/>
    </location>
</feature>
<dbReference type="OMA" id="VCLNDMR"/>
<dbReference type="SUPFAM" id="SSF100950">
    <property type="entry name" value="NagB/RpiA/CoA transferase-like"/>
    <property type="match status" value="1"/>
</dbReference>
<evidence type="ECO:0000256" key="2">
    <source>
        <dbReference type="ARBA" id="ARBA00007251"/>
    </source>
</evidence>
<keyword evidence="13" id="KW-1185">Reference proteome</keyword>
<organism evidence="12 13">
    <name type="scientific">Marssonina brunnea f. sp. multigermtubi (strain MB_m1)</name>
    <name type="common">Marssonina leaf spot fungus</name>
    <dbReference type="NCBI Taxonomy" id="1072389"/>
    <lineage>
        <taxon>Eukaryota</taxon>
        <taxon>Fungi</taxon>
        <taxon>Dikarya</taxon>
        <taxon>Ascomycota</taxon>
        <taxon>Pezizomycotina</taxon>
        <taxon>Leotiomycetes</taxon>
        <taxon>Helotiales</taxon>
        <taxon>Drepanopezizaceae</taxon>
        <taxon>Drepanopeziza</taxon>
    </lineage>
</organism>
<name>K1WU70_MARBU</name>
<dbReference type="AlphaFoldDB" id="K1WU70"/>
<dbReference type="InterPro" id="IPR042529">
    <property type="entry name" value="IF_2B-like_C"/>
</dbReference>
<dbReference type="KEGG" id="mbe:MBM_05060"/>
<keyword evidence="11" id="KW-0472">Membrane</keyword>
<dbReference type="InterPro" id="IPR037171">
    <property type="entry name" value="NagB/RpiA_transferase-like"/>
</dbReference>
<evidence type="ECO:0000256" key="1">
    <source>
        <dbReference type="ARBA" id="ARBA00004514"/>
    </source>
</evidence>
<evidence type="ECO:0000256" key="5">
    <source>
        <dbReference type="ARBA" id="ARBA00022917"/>
    </source>
</evidence>
<dbReference type="eggNOG" id="KOG1465">
    <property type="taxonomic scope" value="Eukaryota"/>
</dbReference>
<keyword evidence="11" id="KW-0812">Transmembrane</keyword>
<evidence type="ECO:0000256" key="8">
    <source>
        <dbReference type="ARBA" id="ARBA00046432"/>
    </source>
</evidence>
<dbReference type="InterPro" id="IPR000649">
    <property type="entry name" value="IF-2B-related"/>
</dbReference>
<evidence type="ECO:0000313" key="12">
    <source>
        <dbReference type="EMBL" id="EKD16591.1"/>
    </source>
</evidence>
<proteinExistence type="inferred from homology"/>
<dbReference type="InterPro" id="IPR051855">
    <property type="entry name" value="eIF2B_beta_subunit"/>
</dbReference>
<evidence type="ECO:0000256" key="7">
    <source>
        <dbReference type="ARBA" id="ARBA00044228"/>
    </source>
</evidence>
<comment type="subunit">
    <text evidence="8">Component of the translation initiation factor 2B (eIF2B) complex which is a heterodecamer of two sets of five different subunits: alpha, beta, gamma, delta and epsilon. Subunits alpha, beta and delta comprise a regulatory subcomplex and subunits epsilon and gamma comprise a catalytic subcomplex. Within the complex, the hexameric regulatory complex resides at the center, with the two heterodimeric catalytic subcomplexes bound on opposite sides.</text>
</comment>
<keyword evidence="11" id="KW-1133">Transmembrane helix</keyword>
<dbReference type="OrthoDB" id="269919at2759"/>
<dbReference type="FunFam" id="3.40.50.10470:FF:000008">
    <property type="entry name" value="Translation initiation factor 2B, beta subunit"/>
    <property type="match status" value="1"/>
</dbReference>
<dbReference type="GO" id="GO:0003743">
    <property type="term" value="F:translation initiation factor activity"/>
    <property type="evidence" value="ECO:0007669"/>
    <property type="project" value="UniProtKB-KW"/>
</dbReference>
<evidence type="ECO:0000256" key="6">
    <source>
        <dbReference type="ARBA" id="ARBA00044122"/>
    </source>
</evidence>
<dbReference type="InParanoid" id="K1WU70"/>
<dbReference type="EMBL" id="JH921438">
    <property type="protein sequence ID" value="EKD16591.1"/>
    <property type="molecule type" value="Genomic_DNA"/>
</dbReference>
<dbReference type="Gene3D" id="3.40.50.10470">
    <property type="entry name" value="Translation initiation factor eif-2b, domain 2"/>
    <property type="match status" value="1"/>
</dbReference>
<dbReference type="PANTHER" id="PTHR45859">
    <property type="entry name" value="TRANSLATION INITIATION FACTOR EIF-2B SUBUNIT BETA"/>
    <property type="match status" value="1"/>
</dbReference>
<keyword evidence="3" id="KW-0963">Cytoplasm</keyword>
<reference evidence="12 13" key="1">
    <citation type="journal article" date="2012" name="BMC Genomics">
        <title>Sequencing the genome of Marssonina brunnea reveals fungus-poplar co-evolution.</title>
        <authorList>
            <person name="Zhu S."/>
            <person name="Cao Y.-Z."/>
            <person name="Jiang C."/>
            <person name="Tan B.-Y."/>
            <person name="Wang Z."/>
            <person name="Feng S."/>
            <person name="Zhang L."/>
            <person name="Su X.-H."/>
            <person name="Brejova B."/>
            <person name="Vinar T."/>
            <person name="Xu M."/>
            <person name="Wang M.-X."/>
            <person name="Zhang S.-G."/>
            <person name="Huang M.-R."/>
            <person name="Wu R."/>
            <person name="Zhou Y."/>
        </authorList>
    </citation>
    <scope>NUCLEOTIDE SEQUENCE [LARGE SCALE GENOMIC DNA]</scope>
    <source>
        <strain evidence="12 13">MB_m1</strain>
    </source>
</reference>
<evidence type="ECO:0000256" key="3">
    <source>
        <dbReference type="ARBA" id="ARBA00022490"/>
    </source>
</evidence>
<evidence type="ECO:0000256" key="9">
    <source>
        <dbReference type="RuleBase" id="RU003814"/>
    </source>
</evidence>
<dbReference type="GO" id="GO:0005829">
    <property type="term" value="C:cytosol"/>
    <property type="evidence" value="ECO:0007669"/>
    <property type="project" value="UniProtKB-SubCell"/>
</dbReference>
<dbReference type="GO" id="GO:0005085">
    <property type="term" value="F:guanyl-nucleotide exchange factor activity"/>
    <property type="evidence" value="ECO:0007669"/>
    <property type="project" value="TreeGrafter"/>
</dbReference>
<gene>
    <name evidence="12" type="ORF">MBM_05060</name>
</gene>
<evidence type="ECO:0000256" key="11">
    <source>
        <dbReference type="SAM" id="Phobius"/>
    </source>
</evidence>
<dbReference type="Proteomes" id="UP000006753">
    <property type="component" value="Unassembled WGS sequence"/>
</dbReference>
<feature type="compositionally biased region" description="Basic and acidic residues" evidence="10">
    <location>
        <begin position="187"/>
        <end position="199"/>
    </location>
</feature>